<reference evidence="3" key="1">
    <citation type="submission" date="2016-06" db="UniProtKB">
        <authorList>
            <consortium name="WormBaseParasite"/>
        </authorList>
    </citation>
    <scope>IDENTIFICATION</scope>
</reference>
<proteinExistence type="predicted"/>
<dbReference type="Proteomes" id="UP000267606">
    <property type="component" value="Unassembled WGS sequence"/>
</dbReference>
<accession>A0A183HX71</accession>
<evidence type="ECO:0000313" key="3">
    <source>
        <dbReference type="WBParaSite" id="OFLC_0001208301-mRNA-1"/>
    </source>
</evidence>
<dbReference type="EMBL" id="UZAJ01018286">
    <property type="protein sequence ID" value="VDO81748.1"/>
    <property type="molecule type" value="Genomic_DNA"/>
</dbReference>
<evidence type="ECO:0000313" key="2">
    <source>
        <dbReference type="Proteomes" id="UP000267606"/>
    </source>
</evidence>
<sequence length="59" mass="6919">MELILGSNKKINGSWTGYDTNRLLERISNCQFFEGKPVWTNVEIFNRLNKCTSPTRRLK</sequence>
<gene>
    <name evidence="1" type="ORF">OFLC_LOCUS12083</name>
</gene>
<organism evidence="3">
    <name type="scientific">Onchocerca flexuosa</name>
    <dbReference type="NCBI Taxonomy" id="387005"/>
    <lineage>
        <taxon>Eukaryota</taxon>
        <taxon>Metazoa</taxon>
        <taxon>Ecdysozoa</taxon>
        <taxon>Nematoda</taxon>
        <taxon>Chromadorea</taxon>
        <taxon>Rhabditida</taxon>
        <taxon>Spirurina</taxon>
        <taxon>Spiruromorpha</taxon>
        <taxon>Filarioidea</taxon>
        <taxon>Onchocercidae</taxon>
        <taxon>Onchocerca</taxon>
    </lineage>
</organism>
<name>A0A183HX71_9BILA</name>
<dbReference type="STRING" id="387005.A0A183HX71"/>
<dbReference type="AlphaFoldDB" id="A0A183HX71"/>
<dbReference type="WBParaSite" id="OFLC_0001208301-mRNA-1">
    <property type="protein sequence ID" value="OFLC_0001208301-mRNA-1"/>
    <property type="gene ID" value="OFLC_0001208301"/>
</dbReference>
<reference evidence="1 2" key="2">
    <citation type="submission" date="2018-11" db="EMBL/GenBank/DDBJ databases">
        <authorList>
            <consortium name="Pathogen Informatics"/>
        </authorList>
    </citation>
    <scope>NUCLEOTIDE SEQUENCE [LARGE SCALE GENOMIC DNA]</scope>
</reference>
<keyword evidence="2" id="KW-1185">Reference proteome</keyword>
<evidence type="ECO:0000313" key="1">
    <source>
        <dbReference type="EMBL" id="VDO81748.1"/>
    </source>
</evidence>
<protein>
    <submittedName>
        <fullName evidence="1 3">Uncharacterized protein</fullName>
    </submittedName>
</protein>